<feature type="compositionally biased region" description="Basic residues" evidence="1">
    <location>
        <begin position="36"/>
        <end position="46"/>
    </location>
</feature>
<dbReference type="Proteomes" id="UP000003779">
    <property type="component" value="Chromosome"/>
</dbReference>
<dbReference type="EMBL" id="CP003788">
    <property type="protein sequence ID" value="AFR08038.1"/>
    <property type="molecule type" value="Genomic_DNA"/>
</dbReference>
<dbReference type="HOGENOM" id="CLU_3186421_0_0_11"/>
<reference evidence="3" key="2">
    <citation type="submission" date="2012-08" db="EMBL/GenBank/DDBJ databases">
        <title>Whole-genome sequence of Nocardiopsis alba strain ATCC BAA-2165 associated with honeybees.</title>
        <authorList>
            <person name="Qiao J."/>
            <person name="Chen L."/>
            <person name="Li Y."/>
            <person name="Wang J."/>
            <person name="Zhang W."/>
            <person name="Chen S."/>
        </authorList>
    </citation>
    <scope>NUCLEOTIDE SEQUENCE [LARGE SCALE GENOMIC DNA]</scope>
    <source>
        <strain evidence="3">ATCC BAA-2165 / BE74</strain>
    </source>
</reference>
<reference evidence="2 3" key="1">
    <citation type="journal article" date="2012" name="J. Bacteriol.">
        <title>Whole-Genome Sequence of Nocardiopsis alba Strain ATCC BAA-2165, Associated with Honeybees.</title>
        <authorList>
            <person name="Qiao J."/>
            <person name="Chen L."/>
            <person name="Li Y."/>
            <person name="Wang J."/>
            <person name="Zhang W."/>
            <person name="Chen S."/>
        </authorList>
    </citation>
    <scope>NUCLEOTIDE SEQUENCE [LARGE SCALE GENOMIC DNA]</scope>
    <source>
        <strain evidence="3">ATCC BAA-2165 / BE74</strain>
    </source>
</reference>
<protein>
    <submittedName>
        <fullName evidence="2">Uncharacterized protein</fullName>
    </submittedName>
</protein>
<evidence type="ECO:0000313" key="3">
    <source>
        <dbReference type="Proteomes" id="UP000003779"/>
    </source>
</evidence>
<organism evidence="2 3">
    <name type="scientific">Nocardiopsis alba (strain ATCC BAA-2165 / BE74)</name>
    <dbReference type="NCBI Taxonomy" id="1205910"/>
    <lineage>
        <taxon>Bacteria</taxon>
        <taxon>Bacillati</taxon>
        <taxon>Actinomycetota</taxon>
        <taxon>Actinomycetes</taxon>
        <taxon>Streptosporangiales</taxon>
        <taxon>Nocardiopsidaceae</taxon>
        <taxon>Nocardiopsis</taxon>
    </lineage>
</organism>
<accession>J7L342</accession>
<dbReference type="AlphaFoldDB" id="J7L342"/>
<evidence type="ECO:0000313" key="2">
    <source>
        <dbReference type="EMBL" id="AFR08038.1"/>
    </source>
</evidence>
<proteinExistence type="predicted"/>
<dbReference type="KEGG" id="nal:B005_4487"/>
<dbReference type="PATRIC" id="fig|1205910.3.peg.4232"/>
<evidence type="ECO:0000256" key="1">
    <source>
        <dbReference type="SAM" id="MobiDB-lite"/>
    </source>
</evidence>
<feature type="region of interest" description="Disordered" evidence="1">
    <location>
        <begin position="1"/>
        <end position="46"/>
    </location>
</feature>
<name>J7L342_NOCAA</name>
<gene>
    <name evidence="2" type="ordered locus">B005_4487</name>
</gene>
<sequence>MRAGRPVARGRRGAPARSVPGRLRSVVAPCQTLSRTQRRRDGKRTR</sequence>